<organism evidence="2 3">
    <name type="scientific">Elioraea tepida</name>
    <dbReference type="NCBI Taxonomy" id="2843330"/>
    <lineage>
        <taxon>Bacteria</taxon>
        <taxon>Pseudomonadati</taxon>
        <taxon>Pseudomonadota</taxon>
        <taxon>Alphaproteobacteria</taxon>
        <taxon>Acetobacterales</taxon>
        <taxon>Elioraeaceae</taxon>
        <taxon>Elioraea</taxon>
    </lineage>
</organism>
<evidence type="ECO:0000259" key="1">
    <source>
        <dbReference type="Pfam" id="PF01425"/>
    </source>
</evidence>
<dbReference type="PANTHER" id="PTHR11895:SF176">
    <property type="entry name" value="AMIDASE AMID-RELATED"/>
    <property type="match status" value="1"/>
</dbReference>
<dbReference type="KEGG" id="elio:KO353_01110"/>
<evidence type="ECO:0000313" key="3">
    <source>
        <dbReference type="Proteomes" id="UP000694001"/>
    </source>
</evidence>
<dbReference type="Proteomes" id="UP000694001">
    <property type="component" value="Chromosome"/>
</dbReference>
<dbReference type="PROSITE" id="PS00571">
    <property type="entry name" value="AMIDASES"/>
    <property type="match status" value="1"/>
</dbReference>
<dbReference type="RefSeq" id="WP_218285959.1">
    <property type="nucleotide sequence ID" value="NZ_CP076448.1"/>
</dbReference>
<proteinExistence type="predicted"/>
<dbReference type="AlphaFoldDB" id="A0A975U218"/>
<dbReference type="GO" id="GO:0003824">
    <property type="term" value="F:catalytic activity"/>
    <property type="evidence" value="ECO:0007669"/>
    <property type="project" value="InterPro"/>
</dbReference>
<sequence>MTSAGILGLGIGRLAEAIRKREISAVAAAEASLAALERWQPHLNAVARPRREAALAAAERIDAAIARGEPVGPLAGVPMAHKDMFYRAGELSECGAKLRRGHVPATTSTALACLDAAGAVQVAWLNMAEFAFNPTGHNDHTGHVRNPWNPAHITGGSSSGSGAAVAARATLAALGSDTGGSIRLPAAICGITGLKPTWGLVSRHGAMPLSASLDTVGPLAVSAHDVALVTQAIAGADPLDPDCAARPAPDFLATIEGGARGLVIGVARGFLWEGVHEEVRVILEDALAAWRAAGATVVEVEAPGLAEIRTLVGTIILAESAALHAAQLRDHADDYTQAVRTRLETGLAIPAATYLDALRARKPLTEAFCRTVFSRCDALFAPVLLDPVPTIAESDAGAPTGARWQATIPRNTRLFNYLGLPALSLPSGFTRNGLPAGHQIVGRPFDEPTLFRLGHAFQNVTDWHLRAPAPPA</sequence>
<name>A0A975U218_9PROT</name>
<accession>A0A975U218</accession>
<keyword evidence="3" id="KW-1185">Reference proteome</keyword>
<dbReference type="EMBL" id="CP076448">
    <property type="protein sequence ID" value="QXM24902.1"/>
    <property type="molecule type" value="Genomic_DNA"/>
</dbReference>
<gene>
    <name evidence="2" type="ORF">KO353_01110</name>
</gene>
<dbReference type="PANTHER" id="PTHR11895">
    <property type="entry name" value="TRANSAMIDASE"/>
    <property type="match status" value="1"/>
</dbReference>
<dbReference type="InterPro" id="IPR020556">
    <property type="entry name" value="Amidase_CS"/>
</dbReference>
<reference evidence="2" key="1">
    <citation type="submission" date="2021-06" db="EMBL/GenBank/DDBJ databases">
        <title>Elioraea tepida, sp. nov., a moderately thermophilic aerobic anoxygenic phototrophic bacterium isolated from an alkaline siliceous hot spring mat community in Yellowstone National Park, WY, USA.</title>
        <authorList>
            <person name="Saini M.K."/>
            <person name="Yoshida S."/>
            <person name="Sebastian A."/>
            <person name="Hirose S."/>
            <person name="Hara E."/>
            <person name="Tamaki H."/>
            <person name="Soulier N.T."/>
            <person name="Albert I."/>
            <person name="Hanada S."/>
            <person name="Bryant D.A."/>
            <person name="Tank M."/>
        </authorList>
    </citation>
    <scope>NUCLEOTIDE SEQUENCE</scope>
    <source>
        <strain evidence="2">MS-P2</strain>
    </source>
</reference>
<dbReference type="InterPro" id="IPR000120">
    <property type="entry name" value="Amidase"/>
</dbReference>
<dbReference type="InterPro" id="IPR023631">
    <property type="entry name" value="Amidase_dom"/>
</dbReference>
<dbReference type="Pfam" id="PF01425">
    <property type="entry name" value="Amidase"/>
    <property type="match status" value="1"/>
</dbReference>
<feature type="domain" description="Amidase" evidence="1">
    <location>
        <begin position="29"/>
        <end position="450"/>
    </location>
</feature>
<evidence type="ECO:0000313" key="2">
    <source>
        <dbReference type="EMBL" id="QXM24902.1"/>
    </source>
</evidence>
<protein>
    <submittedName>
        <fullName evidence="2">Amidase</fullName>
    </submittedName>
</protein>